<dbReference type="InterPro" id="IPR036397">
    <property type="entry name" value="RNaseH_sf"/>
</dbReference>
<dbReference type="Gene3D" id="3.30.420.10">
    <property type="entry name" value="Ribonuclease H-like superfamily/Ribonuclease H"/>
    <property type="match status" value="1"/>
</dbReference>
<dbReference type="InterPro" id="IPR052709">
    <property type="entry name" value="Transposase-MT_Hybrid"/>
</dbReference>
<sequence length="221" mass="25234">MQQSIEQRYAIKFCVRLGKSGASTLEMTQQAYGGESLSQAQVFRWHKMFKEGRKSVEDEPVQVARQHQEPQKTNNVTVLSTRNLCPEGQTVNGAFNVEVLKRLQRRANRVRPEFSANWKLHHDNAPSHTCIVVTEHLTKNLIVTIPQHPYNPNLAPADFFLISKGKTVLKERHHGNLDAVKRACTHALKNVSVGDFQGAYEAWKRRLQKCVHAQGAYFEDY</sequence>
<organism evidence="1 2">
    <name type="scientific">Trichonephila clavipes</name>
    <name type="common">Golden silk orbweaver</name>
    <name type="synonym">Nephila clavipes</name>
    <dbReference type="NCBI Taxonomy" id="2585209"/>
    <lineage>
        <taxon>Eukaryota</taxon>
        <taxon>Metazoa</taxon>
        <taxon>Ecdysozoa</taxon>
        <taxon>Arthropoda</taxon>
        <taxon>Chelicerata</taxon>
        <taxon>Arachnida</taxon>
        <taxon>Araneae</taxon>
        <taxon>Araneomorphae</taxon>
        <taxon>Entelegynae</taxon>
        <taxon>Araneoidea</taxon>
        <taxon>Nephilidae</taxon>
        <taxon>Trichonephila</taxon>
    </lineage>
</organism>
<dbReference type="PANTHER" id="PTHR46060">
    <property type="entry name" value="MARINER MOS1 TRANSPOSASE-LIKE PROTEIN"/>
    <property type="match status" value="1"/>
</dbReference>
<dbReference type="PANTHER" id="PTHR46060:SF1">
    <property type="entry name" value="MARINER MOS1 TRANSPOSASE-LIKE PROTEIN"/>
    <property type="match status" value="1"/>
</dbReference>
<name>A0A8X6WKE4_TRICX</name>
<protein>
    <submittedName>
        <fullName evidence="1">HTH_48 domain-containing protein</fullName>
    </submittedName>
</protein>
<proteinExistence type="predicted"/>
<comment type="caution">
    <text evidence="1">The sequence shown here is derived from an EMBL/GenBank/DDBJ whole genome shotgun (WGS) entry which is preliminary data.</text>
</comment>
<dbReference type="GO" id="GO:0003676">
    <property type="term" value="F:nucleic acid binding"/>
    <property type="evidence" value="ECO:0007669"/>
    <property type="project" value="InterPro"/>
</dbReference>
<evidence type="ECO:0000313" key="2">
    <source>
        <dbReference type="Proteomes" id="UP000887159"/>
    </source>
</evidence>
<gene>
    <name evidence="1" type="primary">NCL1_17490</name>
    <name evidence="1" type="ORF">TNCV_3450731</name>
</gene>
<evidence type="ECO:0000313" key="1">
    <source>
        <dbReference type="EMBL" id="GFY36370.1"/>
    </source>
</evidence>
<dbReference type="Proteomes" id="UP000887159">
    <property type="component" value="Unassembled WGS sequence"/>
</dbReference>
<dbReference type="AlphaFoldDB" id="A0A8X6WKE4"/>
<accession>A0A8X6WKE4</accession>
<keyword evidence="2" id="KW-1185">Reference proteome</keyword>
<reference evidence="1" key="1">
    <citation type="submission" date="2020-08" db="EMBL/GenBank/DDBJ databases">
        <title>Multicomponent nature underlies the extraordinary mechanical properties of spider dragline silk.</title>
        <authorList>
            <person name="Kono N."/>
            <person name="Nakamura H."/>
            <person name="Mori M."/>
            <person name="Yoshida Y."/>
            <person name="Ohtoshi R."/>
            <person name="Malay A.D."/>
            <person name="Moran D.A.P."/>
            <person name="Tomita M."/>
            <person name="Numata K."/>
            <person name="Arakawa K."/>
        </authorList>
    </citation>
    <scope>NUCLEOTIDE SEQUENCE</scope>
</reference>
<dbReference type="EMBL" id="BMAU01021436">
    <property type="protein sequence ID" value="GFY36370.1"/>
    <property type="molecule type" value="Genomic_DNA"/>
</dbReference>